<evidence type="ECO:0000256" key="3">
    <source>
        <dbReference type="ARBA" id="ARBA00023125"/>
    </source>
</evidence>
<dbReference type="InterPro" id="IPR036910">
    <property type="entry name" value="HMG_box_dom_sf"/>
</dbReference>
<dbReference type="PANTHER" id="PTHR45803">
    <property type="entry name" value="SOX100B"/>
    <property type="match status" value="1"/>
</dbReference>
<dbReference type="SUPFAM" id="SSF47095">
    <property type="entry name" value="HMG-box"/>
    <property type="match status" value="1"/>
</dbReference>
<keyword evidence="2" id="KW-0805">Transcription regulation</keyword>
<accession>A0ABM1B8W0</accession>
<name>A0ABM1B8W0_LIMPO</name>
<evidence type="ECO:0000256" key="6">
    <source>
        <dbReference type="PROSITE-ProRule" id="PRU00267"/>
    </source>
</evidence>
<gene>
    <name evidence="10" type="primary">LOC106461861</name>
</gene>
<dbReference type="InterPro" id="IPR022151">
    <property type="entry name" value="Sox_N"/>
</dbReference>
<feature type="compositionally biased region" description="Basic and acidic residues" evidence="7">
    <location>
        <begin position="1"/>
        <end position="13"/>
    </location>
</feature>
<evidence type="ECO:0000256" key="5">
    <source>
        <dbReference type="ARBA" id="ARBA00023242"/>
    </source>
</evidence>
<evidence type="ECO:0000256" key="1">
    <source>
        <dbReference type="ARBA" id="ARBA00004123"/>
    </source>
</evidence>
<evidence type="ECO:0000256" key="2">
    <source>
        <dbReference type="ARBA" id="ARBA00023015"/>
    </source>
</evidence>
<evidence type="ECO:0000256" key="7">
    <source>
        <dbReference type="SAM" id="MobiDB-lite"/>
    </source>
</evidence>
<feature type="region of interest" description="Disordered" evidence="7">
    <location>
        <begin position="203"/>
        <end position="256"/>
    </location>
</feature>
<evidence type="ECO:0000313" key="9">
    <source>
        <dbReference type="Proteomes" id="UP000694941"/>
    </source>
</evidence>
<keyword evidence="9" id="KW-1185">Reference proteome</keyword>
<comment type="subcellular location">
    <subcellularLocation>
        <location evidence="1">Nucleus</location>
    </subcellularLocation>
</comment>
<keyword evidence="3 6" id="KW-0238">DNA-binding</keyword>
<feature type="compositionally biased region" description="Polar residues" evidence="7">
    <location>
        <begin position="14"/>
        <end position="25"/>
    </location>
</feature>
<sequence>MSKFRASDSDSCDHSNSAEQTSFSDQAEVHGHEQLDSDNERSELDAEETGDSEQDSGSESGRFPQTIRDAVSRVFQGYHWTLVPTPTRPSSSDKRKPHVKRPMNAFMVWAQAARRKLADQYPHLHNAELSKTLGKLWRVLRDEEKRPFVEEAERLRIIHKKEHPDYKYQPRRRKPMKGIHVNNPTVENVVGMQGATVMFRSLKSEKESPTGGQSPVAPSPQQTPSPSSTQGPPTPPTTPNQRESAVGGRRVIDSRRRVHLPKQGEQEGQPIDFSHVDVGQLSTEAIGNFDESELDQYLPLQNCTFPSFRSTLANQNTQTPESSINTYSSNWVPKSLPSITTTSSSIETGSYRAQCLIPPNGSGQQTLDQVPARLSTGACPKVGVVTPLPACNTITSRHSTSPLARYSCSDSNSNSSSGGQEDSVKFQELTPVVKPRGRTSTSVLMGNAVDLQNMNTHCNFADDTPFNTSPIGYGSLPPLAPINTSLYGYYGNQEGSVMSAYQYPSSSGPKSIYRGMGIYEEVWSSYA</sequence>
<dbReference type="Gene3D" id="1.10.30.10">
    <property type="entry name" value="High mobility group box domain"/>
    <property type="match status" value="1"/>
</dbReference>
<feature type="compositionally biased region" description="Acidic residues" evidence="7">
    <location>
        <begin position="45"/>
        <end position="56"/>
    </location>
</feature>
<dbReference type="GeneID" id="106461861"/>
<feature type="region of interest" description="Disordered" evidence="7">
    <location>
        <begin position="401"/>
        <end position="430"/>
    </location>
</feature>
<evidence type="ECO:0000313" key="10">
    <source>
        <dbReference type="RefSeq" id="XP_013777180.1"/>
    </source>
</evidence>
<feature type="DNA-binding region" description="HMG box" evidence="6">
    <location>
        <begin position="99"/>
        <end position="167"/>
    </location>
</feature>
<dbReference type="Proteomes" id="UP000694941">
    <property type="component" value="Unplaced"/>
</dbReference>
<dbReference type="SMART" id="SM00398">
    <property type="entry name" value="HMG"/>
    <property type="match status" value="1"/>
</dbReference>
<keyword evidence="5 6" id="KW-0539">Nucleus</keyword>
<dbReference type="Pfam" id="PF00505">
    <property type="entry name" value="HMG_box"/>
    <property type="match status" value="1"/>
</dbReference>
<dbReference type="PROSITE" id="PS50118">
    <property type="entry name" value="HMG_BOX_2"/>
    <property type="match status" value="1"/>
</dbReference>
<dbReference type="CDD" id="cd22031">
    <property type="entry name" value="HMG-box_SoxE"/>
    <property type="match status" value="1"/>
</dbReference>
<feature type="compositionally biased region" description="Basic and acidic residues" evidence="7">
    <location>
        <begin position="27"/>
        <end position="44"/>
    </location>
</feature>
<evidence type="ECO:0000256" key="4">
    <source>
        <dbReference type="ARBA" id="ARBA00023163"/>
    </source>
</evidence>
<dbReference type="Pfam" id="PF12444">
    <property type="entry name" value="Sox_N"/>
    <property type="match status" value="1"/>
</dbReference>
<dbReference type="InterPro" id="IPR009071">
    <property type="entry name" value="HMG_box_dom"/>
</dbReference>
<protein>
    <submittedName>
        <fullName evidence="10">Transcription factor Sox-8-like</fullName>
    </submittedName>
</protein>
<feature type="region of interest" description="Disordered" evidence="7">
    <location>
        <begin position="1"/>
        <end position="64"/>
    </location>
</feature>
<feature type="domain" description="HMG box" evidence="8">
    <location>
        <begin position="99"/>
        <end position="167"/>
    </location>
</feature>
<keyword evidence="4" id="KW-0804">Transcription</keyword>
<reference evidence="10" key="1">
    <citation type="submission" date="2025-08" db="UniProtKB">
        <authorList>
            <consortium name="RefSeq"/>
        </authorList>
    </citation>
    <scope>IDENTIFICATION</scope>
    <source>
        <tissue evidence="10">Muscle</tissue>
    </source>
</reference>
<dbReference type="InterPro" id="IPR050917">
    <property type="entry name" value="SOX_TF"/>
</dbReference>
<dbReference type="RefSeq" id="XP_013777180.1">
    <property type="nucleotide sequence ID" value="XM_013921726.2"/>
</dbReference>
<proteinExistence type="predicted"/>
<evidence type="ECO:0000259" key="8">
    <source>
        <dbReference type="PROSITE" id="PS50118"/>
    </source>
</evidence>
<dbReference type="PANTHER" id="PTHR45803:SF5">
    <property type="entry name" value="SOX100B"/>
    <property type="match status" value="1"/>
</dbReference>
<feature type="compositionally biased region" description="Low complexity" evidence="7">
    <location>
        <begin position="407"/>
        <end position="421"/>
    </location>
</feature>
<organism evidence="9 10">
    <name type="scientific">Limulus polyphemus</name>
    <name type="common">Atlantic horseshoe crab</name>
    <dbReference type="NCBI Taxonomy" id="6850"/>
    <lineage>
        <taxon>Eukaryota</taxon>
        <taxon>Metazoa</taxon>
        <taxon>Ecdysozoa</taxon>
        <taxon>Arthropoda</taxon>
        <taxon>Chelicerata</taxon>
        <taxon>Merostomata</taxon>
        <taxon>Xiphosura</taxon>
        <taxon>Limulidae</taxon>
        <taxon>Limulus</taxon>
    </lineage>
</organism>